<proteinExistence type="predicted"/>
<keyword evidence="1" id="KW-1133">Transmembrane helix</keyword>
<keyword evidence="1" id="KW-0472">Membrane</keyword>
<dbReference type="Pfam" id="PF13413">
    <property type="entry name" value="HTH_25"/>
    <property type="match status" value="1"/>
</dbReference>
<dbReference type="InterPro" id="IPR010982">
    <property type="entry name" value="Lambda_DNA-bd_dom_sf"/>
</dbReference>
<accession>A0A840B367</accession>
<protein>
    <submittedName>
        <fullName evidence="2">Transcriptional regulator with XRE-family HTH domain</fullName>
    </submittedName>
</protein>
<sequence length="173" mass="18160">MDLLASVDEEHGSVGSQLKAGRERLGLSLSDIAAKTRVPTRHLESIEQSNFDALPGQTYTLGFARSYANAVEMDAATISEAMRLELARSGHEGYQPPAQNYEPADPARVPSKTLAWTSAAIAAVALAAYFIFRSLTLTNAAPADKPVTSPISVKPAATAPIAPLPANSANSAQ</sequence>
<dbReference type="RefSeq" id="WP_183941921.1">
    <property type="nucleotide sequence ID" value="NZ_BAABBG010000005.1"/>
</dbReference>
<feature type="transmembrane region" description="Helical" evidence="1">
    <location>
        <begin position="113"/>
        <end position="132"/>
    </location>
</feature>
<keyword evidence="3" id="KW-1185">Reference proteome</keyword>
<reference evidence="2 3" key="1">
    <citation type="submission" date="2020-08" db="EMBL/GenBank/DDBJ databases">
        <title>Genomic Encyclopedia of Type Strains, Phase IV (KMG-IV): sequencing the most valuable type-strain genomes for metagenomic binning, comparative biology and taxonomic classification.</title>
        <authorList>
            <person name="Goeker M."/>
        </authorList>
    </citation>
    <scope>NUCLEOTIDE SEQUENCE [LARGE SCALE GENOMIC DNA]</scope>
    <source>
        <strain evidence="2 3">DSM 29050</strain>
    </source>
</reference>
<evidence type="ECO:0000313" key="2">
    <source>
        <dbReference type="EMBL" id="MBB3943626.1"/>
    </source>
</evidence>
<dbReference type="AlphaFoldDB" id="A0A840B367"/>
<evidence type="ECO:0000313" key="3">
    <source>
        <dbReference type="Proteomes" id="UP000581447"/>
    </source>
</evidence>
<dbReference type="CDD" id="cd00093">
    <property type="entry name" value="HTH_XRE"/>
    <property type="match status" value="1"/>
</dbReference>
<dbReference type="Gene3D" id="1.10.260.40">
    <property type="entry name" value="lambda repressor-like DNA-binding domains"/>
    <property type="match status" value="1"/>
</dbReference>
<dbReference type="EMBL" id="JACIEA010000002">
    <property type="protein sequence ID" value="MBB3943626.1"/>
    <property type="molecule type" value="Genomic_DNA"/>
</dbReference>
<dbReference type="InterPro" id="IPR050400">
    <property type="entry name" value="Bact_Cytoskel_RodZ"/>
</dbReference>
<dbReference type="PANTHER" id="PTHR34475">
    <property type="match status" value="1"/>
</dbReference>
<dbReference type="PANTHER" id="PTHR34475:SF1">
    <property type="entry name" value="CYTOSKELETON PROTEIN RODZ"/>
    <property type="match status" value="1"/>
</dbReference>
<comment type="caution">
    <text evidence="2">The sequence shown here is derived from an EMBL/GenBank/DDBJ whole genome shotgun (WGS) entry which is preliminary data.</text>
</comment>
<organism evidence="2 3">
    <name type="scientific">Sphingorhabdus rigui</name>
    <dbReference type="NCBI Taxonomy" id="1282858"/>
    <lineage>
        <taxon>Bacteria</taxon>
        <taxon>Pseudomonadati</taxon>
        <taxon>Pseudomonadota</taxon>
        <taxon>Alphaproteobacteria</taxon>
        <taxon>Sphingomonadales</taxon>
        <taxon>Sphingomonadaceae</taxon>
        <taxon>Sphingorhabdus</taxon>
    </lineage>
</organism>
<dbReference type="InterPro" id="IPR001387">
    <property type="entry name" value="Cro/C1-type_HTH"/>
</dbReference>
<evidence type="ECO:0000256" key="1">
    <source>
        <dbReference type="SAM" id="Phobius"/>
    </source>
</evidence>
<dbReference type="GO" id="GO:0003677">
    <property type="term" value="F:DNA binding"/>
    <property type="evidence" value="ECO:0007669"/>
    <property type="project" value="InterPro"/>
</dbReference>
<gene>
    <name evidence="2" type="ORF">GGR91_001884</name>
</gene>
<keyword evidence="1" id="KW-0812">Transmembrane</keyword>
<name>A0A840B367_9SPHN</name>
<dbReference type="Proteomes" id="UP000581447">
    <property type="component" value="Unassembled WGS sequence"/>
</dbReference>
<dbReference type="SUPFAM" id="SSF47413">
    <property type="entry name" value="lambda repressor-like DNA-binding domains"/>
    <property type="match status" value="1"/>
</dbReference>